<keyword evidence="2" id="KW-0804">Transcription</keyword>
<keyword evidence="5" id="KW-1185">Reference proteome</keyword>
<dbReference type="PANTHER" id="PTHR30363">
    <property type="entry name" value="HTH-TYPE TRANSCRIPTIONAL REGULATOR SRLR-RELATED"/>
    <property type="match status" value="1"/>
</dbReference>
<dbReference type="SUPFAM" id="SSF100950">
    <property type="entry name" value="NagB/RpiA/CoA transferase-like"/>
    <property type="match status" value="1"/>
</dbReference>
<name>A0ABP9UQJ0_9BACT</name>
<dbReference type="SMART" id="SM00420">
    <property type="entry name" value="HTH_DEOR"/>
    <property type="match status" value="1"/>
</dbReference>
<reference evidence="4 5" key="1">
    <citation type="submission" date="2024-02" db="EMBL/GenBank/DDBJ databases">
        <title>Haloferula sargassicola NBRC 104335.</title>
        <authorList>
            <person name="Ichikawa N."/>
            <person name="Katano-Makiyama Y."/>
            <person name="Hidaka K."/>
        </authorList>
    </citation>
    <scope>NUCLEOTIDE SEQUENCE [LARGE SCALE GENOMIC DNA]</scope>
    <source>
        <strain evidence="4 5">NBRC 104335</strain>
    </source>
</reference>
<feature type="domain" description="HTH deoR-type" evidence="3">
    <location>
        <begin position="3"/>
        <end position="58"/>
    </location>
</feature>
<dbReference type="PROSITE" id="PS51000">
    <property type="entry name" value="HTH_DEOR_2"/>
    <property type="match status" value="1"/>
</dbReference>
<dbReference type="InterPro" id="IPR036388">
    <property type="entry name" value="WH-like_DNA-bd_sf"/>
</dbReference>
<dbReference type="SMART" id="SM01134">
    <property type="entry name" value="DeoRC"/>
    <property type="match status" value="1"/>
</dbReference>
<proteinExistence type="predicted"/>
<dbReference type="PRINTS" id="PR00037">
    <property type="entry name" value="HTHLACR"/>
</dbReference>
<dbReference type="Proteomes" id="UP001476282">
    <property type="component" value="Unassembled WGS sequence"/>
</dbReference>
<dbReference type="SUPFAM" id="SSF46785">
    <property type="entry name" value="Winged helix' DNA-binding domain"/>
    <property type="match status" value="1"/>
</dbReference>
<evidence type="ECO:0000256" key="1">
    <source>
        <dbReference type="ARBA" id="ARBA00023015"/>
    </source>
</evidence>
<dbReference type="Pfam" id="PF08220">
    <property type="entry name" value="HTH_DeoR"/>
    <property type="match status" value="1"/>
</dbReference>
<gene>
    <name evidence="4" type="primary">glpR</name>
    <name evidence="4" type="ORF">Hsar01_02753</name>
</gene>
<dbReference type="InterPro" id="IPR037171">
    <property type="entry name" value="NagB/RpiA_transferase-like"/>
</dbReference>
<evidence type="ECO:0000313" key="5">
    <source>
        <dbReference type="Proteomes" id="UP001476282"/>
    </source>
</evidence>
<dbReference type="PANTHER" id="PTHR30363:SF44">
    <property type="entry name" value="AGA OPERON TRANSCRIPTIONAL REPRESSOR-RELATED"/>
    <property type="match status" value="1"/>
</dbReference>
<accession>A0ABP9UQJ0</accession>
<evidence type="ECO:0000256" key="2">
    <source>
        <dbReference type="ARBA" id="ARBA00023163"/>
    </source>
</evidence>
<dbReference type="Pfam" id="PF00455">
    <property type="entry name" value="DeoRC"/>
    <property type="match status" value="1"/>
</dbReference>
<dbReference type="InterPro" id="IPR014036">
    <property type="entry name" value="DeoR-like_C"/>
</dbReference>
<dbReference type="InterPro" id="IPR036390">
    <property type="entry name" value="WH_DNA-bd_sf"/>
</dbReference>
<organism evidence="4 5">
    <name type="scientific">Haloferula sargassicola</name>
    <dbReference type="NCBI Taxonomy" id="490096"/>
    <lineage>
        <taxon>Bacteria</taxon>
        <taxon>Pseudomonadati</taxon>
        <taxon>Verrucomicrobiota</taxon>
        <taxon>Verrucomicrobiia</taxon>
        <taxon>Verrucomicrobiales</taxon>
        <taxon>Verrucomicrobiaceae</taxon>
        <taxon>Haloferula</taxon>
    </lineage>
</organism>
<comment type="caution">
    <text evidence="4">The sequence shown here is derived from an EMBL/GenBank/DDBJ whole genome shotgun (WGS) entry which is preliminary data.</text>
</comment>
<evidence type="ECO:0000313" key="4">
    <source>
        <dbReference type="EMBL" id="GAA5483520.1"/>
    </source>
</evidence>
<dbReference type="RefSeq" id="WP_353567632.1">
    <property type="nucleotide sequence ID" value="NZ_BAABRI010000015.1"/>
</dbReference>
<keyword evidence="1" id="KW-0805">Transcription regulation</keyword>
<dbReference type="InterPro" id="IPR001034">
    <property type="entry name" value="DeoR_HTH"/>
</dbReference>
<dbReference type="Gene3D" id="1.10.10.10">
    <property type="entry name" value="Winged helix-like DNA-binding domain superfamily/Winged helix DNA-binding domain"/>
    <property type="match status" value="1"/>
</dbReference>
<sequence>MLPAERHQAILNRATESGTVRTTDLARHFGVAEETIRRDLDLLAKRGLLNRAHGGALAPSAGLPELSQHEREGLQAQEKQHLASLAAALVSEGETILLDASSTALELAARLPAGLKVVTYSLAVTERLASRQDLELVQLGGTYEAKGRRFSGLITENAVLSLRIDRFFFSGRGMDLDRGVSEPNPDQARLKSLMLRHASWSCALLDHTKLGLRSDYFFARPSEIDAVVTDPGAQPFFRGKSSTLPFRVSW</sequence>
<protein>
    <submittedName>
        <fullName evidence="4">Glycerol-3-phosphate regulon repressor</fullName>
    </submittedName>
</protein>
<dbReference type="InterPro" id="IPR050313">
    <property type="entry name" value="Carb_Metab_HTH_regulators"/>
</dbReference>
<dbReference type="EMBL" id="BAABRI010000015">
    <property type="protein sequence ID" value="GAA5483520.1"/>
    <property type="molecule type" value="Genomic_DNA"/>
</dbReference>
<evidence type="ECO:0000259" key="3">
    <source>
        <dbReference type="PROSITE" id="PS51000"/>
    </source>
</evidence>